<dbReference type="EMBL" id="CP139960">
    <property type="protein sequence ID" value="WQD38906.1"/>
    <property type="molecule type" value="Genomic_DNA"/>
</dbReference>
<keyword evidence="3" id="KW-1185">Reference proteome</keyword>
<sequence length="132" mass="13959">MAKKSKDQAESPKKLIQDKIAKHLLQEFQQLETLTGKKEFAKRLKKAAKIITQGLEFKEATKEDLAAATKPEADAAKKPAPAKPAAKKTAAPKKPAAKKVAKKPASPKAAMKKPARPAGGASPKKTKANAAA</sequence>
<evidence type="ECO:0000256" key="1">
    <source>
        <dbReference type="SAM" id="MobiDB-lite"/>
    </source>
</evidence>
<dbReference type="Proteomes" id="UP001325680">
    <property type="component" value="Chromosome"/>
</dbReference>
<gene>
    <name evidence="2" type="ORF">U0035_01950</name>
</gene>
<dbReference type="RefSeq" id="WP_162817976.1">
    <property type="nucleotide sequence ID" value="NZ_CP139960.1"/>
</dbReference>
<reference evidence="2 3" key="1">
    <citation type="submission" date="2023-12" db="EMBL/GenBank/DDBJ databases">
        <title>Genome sequencing and assembly of bacterial species from a model synthetic community.</title>
        <authorList>
            <person name="Hogle S.L."/>
        </authorList>
    </citation>
    <scope>NUCLEOTIDE SEQUENCE [LARGE SCALE GENOMIC DNA]</scope>
    <source>
        <strain evidence="2 3">HAMBI_3031</strain>
    </source>
</reference>
<accession>A0ABZ0WA00</accession>
<proteinExistence type="predicted"/>
<feature type="compositionally biased region" description="Basic and acidic residues" evidence="1">
    <location>
        <begin position="65"/>
        <end position="77"/>
    </location>
</feature>
<evidence type="ECO:0000313" key="3">
    <source>
        <dbReference type="Proteomes" id="UP001325680"/>
    </source>
</evidence>
<organism evidence="2 3">
    <name type="scientific">Niabella yanshanensis</name>
    <dbReference type="NCBI Taxonomy" id="577386"/>
    <lineage>
        <taxon>Bacteria</taxon>
        <taxon>Pseudomonadati</taxon>
        <taxon>Bacteroidota</taxon>
        <taxon>Chitinophagia</taxon>
        <taxon>Chitinophagales</taxon>
        <taxon>Chitinophagaceae</taxon>
        <taxon>Niabella</taxon>
    </lineage>
</organism>
<evidence type="ECO:0000313" key="2">
    <source>
        <dbReference type="EMBL" id="WQD38906.1"/>
    </source>
</evidence>
<feature type="compositionally biased region" description="Low complexity" evidence="1">
    <location>
        <begin position="83"/>
        <end position="94"/>
    </location>
</feature>
<feature type="region of interest" description="Disordered" evidence="1">
    <location>
        <begin position="65"/>
        <end position="132"/>
    </location>
</feature>
<name>A0ABZ0WA00_9BACT</name>
<protein>
    <submittedName>
        <fullName evidence="2">Uncharacterized protein</fullName>
    </submittedName>
</protein>